<reference evidence="3" key="1">
    <citation type="submission" date="2011-07" db="EMBL/GenBank/DDBJ databases">
        <title>The complete genome of Cyclobacterium marinum DSM 745.</title>
        <authorList>
            <person name="Lucas S."/>
            <person name="Han J."/>
            <person name="Lapidus A."/>
            <person name="Bruce D."/>
            <person name="Goodwin L."/>
            <person name="Pitluck S."/>
            <person name="Peters L."/>
            <person name="Kyrpides N."/>
            <person name="Mavromatis K."/>
            <person name="Ivanova N."/>
            <person name="Ovchinnikova G."/>
            <person name="Chertkov O."/>
            <person name="Detter J.C."/>
            <person name="Tapia R."/>
            <person name="Han C."/>
            <person name="Land M."/>
            <person name="Hauser L."/>
            <person name="Markowitz V."/>
            <person name="Cheng J.-F."/>
            <person name="Hugenholtz P."/>
            <person name="Woyke T."/>
            <person name="Wu D."/>
            <person name="Tindall B."/>
            <person name="Schuetze A."/>
            <person name="Brambilla E."/>
            <person name="Klenk H.-P."/>
            <person name="Eisen J.A."/>
        </authorList>
    </citation>
    <scope>NUCLEOTIDE SEQUENCE [LARGE SCALE GENOMIC DNA]</scope>
    <source>
        <strain evidence="3">ATCC 25205 / DSM 745 / LMG 13164 / NCIMB 1802</strain>
    </source>
</reference>
<dbReference type="AlphaFoldDB" id="G0J640"/>
<dbReference type="HOGENOM" id="CLU_1014597_0_0_10"/>
<protein>
    <submittedName>
        <fullName evidence="2">Uncharacterized protein</fullName>
    </submittedName>
</protein>
<evidence type="ECO:0000256" key="1">
    <source>
        <dbReference type="SAM" id="Phobius"/>
    </source>
</evidence>
<evidence type="ECO:0000313" key="3">
    <source>
        <dbReference type="Proteomes" id="UP000001635"/>
    </source>
</evidence>
<dbReference type="Proteomes" id="UP000001635">
    <property type="component" value="Chromosome"/>
</dbReference>
<organism evidence="2 3">
    <name type="scientific">Cyclobacterium marinum (strain ATCC 25205 / DSM 745 / LMG 13164 / NCIMB 1802)</name>
    <name type="common">Flectobacillus marinus</name>
    <dbReference type="NCBI Taxonomy" id="880070"/>
    <lineage>
        <taxon>Bacteria</taxon>
        <taxon>Pseudomonadati</taxon>
        <taxon>Bacteroidota</taxon>
        <taxon>Cytophagia</taxon>
        <taxon>Cytophagales</taxon>
        <taxon>Cyclobacteriaceae</taxon>
        <taxon>Cyclobacterium</taxon>
    </lineage>
</organism>
<keyword evidence="1" id="KW-1133">Transmembrane helix</keyword>
<keyword evidence="1" id="KW-0812">Transmembrane</keyword>
<evidence type="ECO:0000313" key="2">
    <source>
        <dbReference type="EMBL" id="AEL26103.1"/>
    </source>
</evidence>
<accession>G0J640</accession>
<sequence length="274" mass="32425">MLYDYSIHTMRRHKDSSKALQQEKVVLKLWKFVKELLKEDKLGIAFDFKKKAESDIKFYTTVKTLLTEYAKLKSMQFNDVLNRFEDVLKRKLNDADKEYLKTLWDELKKETSKPKTELEPRIDNPVNEEISNDLKSDQFESTKKEFAENVNSKTDNRTKIYGESNFIMKWIAERKVTTNKLIGFQFIYFGIMIGLAYTLGALNSVILYGGKTIDEWRLIESKVRYERELFIWVGSSGVKGEEVFNWGLFYNVFIYLFILDLIIIGLVFWSRQED</sequence>
<keyword evidence="3" id="KW-1185">Reference proteome</keyword>
<dbReference type="EMBL" id="CP002955">
    <property type="protein sequence ID" value="AEL26103.1"/>
    <property type="molecule type" value="Genomic_DNA"/>
</dbReference>
<feature type="transmembrane region" description="Helical" evidence="1">
    <location>
        <begin position="248"/>
        <end position="269"/>
    </location>
</feature>
<feature type="transmembrane region" description="Helical" evidence="1">
    <location>
        <begin position="186"/>
        <end position="208"/>
    </location>
</feature>
<dbReference type="STRING" id="880070.Cycma_2361"/>
<dbReference type="KEGG" id="cmr:Cycma_2361"/>
<proteinExistence type="predicted"/>
<name>G0J640_CYCMS</name>
<gene>
    <name evidence="2" type="ordered locus">Cycma_2361</name>
</gene>
<keyword evidence="1" id="KW-0472">Membrane</keyword>